<reference evidence="1" key="1">
    <citation type="submission" date="2023-08" db="EMBL/GenBank/DDBJ databases">
        <authorList>
            <person name="Alioto T."/>
            <person name="Alioto T."/>
            <person name="Gomez Garrido J."/>
        </authorList>
    </citation>
    <scope>NUCLEOTIDE SEQUENCE</scope>
</reference>
<dbReference type="AlphaFoldDB" id="A0AA36BBA9"/>
<dbReference type="EMBL" id="OX597825">
    <property type="protein sequence ID" value="CAI9731268.1"/>
    <property type="molecule type" value="Genomic_DNA"/>
</dbReference>
<sequence length="80" mass="9430">MNEVRGNLECKMICREELIFTIIFQYGKNACKTSWRISLLFVIRFRCVVGDEYIEEHDKSLKPCNYNRRSYLSVSGPSVM</sequence>
<proteinExistence type="predicted"/>
<evidence type="ECO:0000313" key="1">
    <source>
        <dbReference type="EMBL" id="CAI9731268.1"/>
    </source>
</evidence>
<gene>
    <name evidence="1" type="ORF">OCTVUL_1B009263</name>
</gene>
<evidence type="ECO:0000313" key="2">
    <source>
        <dbReference type="Proteomes" id="UP001162480"/>
    </source>
</evidence>
<dbReference type="Proteomes" id="UP001162480">
    <property type="component" value="Chromosome 12"/>
</dbReference>
<name>A0AA36BBA9_OCTVU</name>
<accession>A0AA36BBA9</accession>
<keyword evidence="2" id="KW-1185">Reference proteome</keyword>
<protein>
    <submittedName>
        <fullName evidence="1">Uncharacterized protein</fullName>
    </submittedName>
</protein>
<organism evidence="1 2">
    <name type="scientific">Octopus vulgaris</name>
    <name type="common">Common octopus</name>
    <dbReference type="NCBI Taxonomy" id="6645"/>
    <lineage>
        <taxon>Eukaryota</taxon>
        <taxon>Metazoa</taxon>
        <taxon>Spiralia</taxon>
        <taxon>Lophotrochozoa</taxon>
        <taxon>Mollusca</taxon>
        <taxon>Cephalopoda</taxon>
        <taxon>Coleoidea</taxon>
        <taxon>Octopodiformes</taxon>
        <taxon>Octopoda</taxon>
        <taxon>Incirrata</taxon>
        <taxon>Octopodidae</taxon>
        <taxon>Octopus</taxon>
    </lineage>
</organism>